<evidence type="ECO:0000256" key="1">
    <source>
        <dbReference type="SAM" id="MobiDB-lite"/>
    </source>
</evidence>
<dbReference type="Proteomes" id="UP000002369">
    <property type="component" value="Segment"/>
</dbReference>
<proteinExistence type="predicted"/>
<reference evidence="2 3" key="1">
    <citation type="journal article" date="2010" name="BMC Genomics">
        <title>Evidence for a lineage of virulent bacteriophages that target Campylobacter.</title>
        <authorList>
            <person name="Timms A.R."/>
            <person name="Cambray-Young J."/>
            <person name="Scott A.E."/>
            <person name="Petty N.K."/>
            <person name="Connerton P.L."/>
            <person name="Clarke L."/>
            <person name="Seeger K."/>
            <person name="Quail M."/>
            <person name="Cummings N."/>
            <person name="Maskell D.J."/>
            <person name="Thomson N.R."/>
            <person name="Connerton I.F."/>
        </authorList>
    </citation>
    <scope>NUCLEOTIDE SEQUENCE [LARGE SCALE GENOMIC DNA]</scope>
</reference>
<dbReference type="GeneID" id="26041312"/>
<dbReference type="RefSeq" id="YP_009169164.1">
    <property type="nucleotide sequence ID" value="NC_027997.1"/>
</dbReference>
<evidence type="ECO:0000313" key="2">
    <source>
        <dbReference type="EMBL" id="CBJ93839.1"/>
    </source>
</evidence>
<sequence>MGLLESIKNSIIGEKIDRPFLEQPINKIDTTVPFGRVINTLSDDEPLRFQTFFDNVNDITYVDNLQKASEQAQKIDIYRQTAKIAECWSGLTEIVDEVAYCRDFKDPIKLEVDTSNKKIDIAISNAFEKIMKLFGTQKYLHSFIRQSYIDGQMNILIKYHDDKKKGIKELYYLDPRYLWYDLTDSKYKYIDINSSVALKNNFLGNQRYININGKTPVRIDQAALEYDIEEIVHQNFGLFSDSGICLSELEASVKTANQLKTLEDLLIPLRFSRSISRRVFNIDLSELPNSKAEAYMRDLTNKFKYKKQYNPETGEVTNNQHIVTMVEDYWIGNKAGAKGMQVDILDETGNLGELGDIMFFYKLLYRSMGIPVNRIYLDDQSQQPLFDLQADAITNEDIKFFQKITRIRQVYTEFFMQILKRELICTKVCTEKQFQELKDSINIYFSEENQFIERMNLTLFMKRVDAFSTAKDFGGTVLPVDTLYKEIFRFNDVEIKKNLKAIQKESKNPLYKQFYRDFESGDEFSSDSDYDSDSGDEPKYDDSNNNVNNTDTEEEYDKTGLSIKKDSLI</sequence>
<protein>
    <submittedName>
        <fullName evidence="2">Possible phage prohead assembley initiator protein / portal protein</fullName>
    </submittedName>
</protein>
<dbReference type="EMBL" id="FN667788">
    <property type="protein sequence ID" value="CBJ93839.1"/>
    <property type="molecule type" value="Genomic_DNA"/>
</dbReference>
<feature type="region of interest" description="Disordered" evidence="1">
    <location>
        <begin position="520"/>
        <end position="569"/>
    </location>
</feature>
<organism evidence="2 3">
    <name type="scientific">Campylobacter phage CP220</name>
    <dbReference type="NCBI Taxonomy" id="2994044"/>
    <lineage>
        <taxon>Viruses</taxon>
        <taxon>Duplodnaviria</taxon>
        <taxon>Heunggongvirae</taxon>
        <taxon>Uroviricota</taxon>
        <taxon>Caudoviricetes</taxon>
        <taxon>Connertonviridae</taxon>
        <taxon>Firehammervirus</taxon>
        <taxon>Firehammervirus CP220</taxon>
    </lineage>
</organism>
<gene>
    <name evidence="2" type="ORF">CPT_0030</name>
</gene>
<dbReference type="KEGG" id="vg:26041312"/>
<dbReference type="Pfam" id="PF07230">
    <property type="entry name" value="Portal_T4"/>
    <property type="match status" value="1"/>
</dbReference>
<accession>D5GV22</accession>
<keyword evidence="3" id="KW-1185">Reference proteome</keyword>
<feature type="compositionally biased region" description="Acidic residues" evidence="1">
    <location>
        <begin position="520"/>
        <end position="535"/>
    </location>
</feature>
<evidence type="ECO:0000313" key="3">
    <source>
        <dbReference type="Proteomes" id="UP000002369"/>
    </source>
</evidence>
<name>D5GV22_9CAUD</name>
<dbReference type="InterPro" id="IPR010823">
    <property type="entry name" value="Portal_Gp20"/>
</dbReference>